<dbReference type="PANTHER" id="PTHR33567:SF3">
    <property type="entry name" value="CHROMATE ION TRANSPORTER (EUROFUNG)"/>
    <property type="match status" value="1"/>
</dbReference>
<dbReference type="InterPro" id="IPR014047">
    <property type="entry name" value="Chr_Tranpt_l_chain"/>
</dbReference>
<keyword evidence="6 7" id="KW-0472">Membrane</keyword>
<evidence type="ECO:0000256" key="1">
    <source>
        <dbReference type="ARBA" id="ARBA00004651"/>
    </source>
</evidence>
<evidence type="ECO:0000256" key="4">
    <source>
        <dbReference type="ARBA" id="ARBA00022692"/>
    </source>
</evidence>
<feature type="transmembrane region" description="Helical" evidence="7">
    <location>
        <begin position="59"/>
        <end position="82"/>
    </location>
</feature>
<evidence type="ECO:0000256" key="6">
    <source>
        <dbReference type="ARBA" id="ARBA00023136"/>
    </source>
</evidence>
<reference evidence="9" key="1">
    <citation type="submission" date="2017-05" db="EMBL/GenBank/DDBJ databases">
        <authorList>
            <person name="Sharma S."/>
            <person name="Sidhu C."/>
            <person name="Pinnaka A.K."/>
        </authorList>
    </citation>
    <scope>NUCLEOTIDE SEQUENCE [LARGE SCALE GENOMIC DNA]</scope>
    <source>
        <strain evidence="9">AK93</strain>
    </source>
</reference>
<dbReference type="NCBIfam" id="TIGR00937">
    <property type="entry name" value="2A51"/>
    <property type="match status" value="1"/>
</dbReference>
<dbReference type="Proteomes" id="UP000256763">
    <property type="component" value="Unassembled WGS sequence"/>
</dbReference>
<name>A0A3E0WKI9_9GAMM</name>
<gene>
    <name evidence="8" type="ORF">CAL65_17625</name>
</gene>
<dbReference type="Pfam" id="PF02417">
    <property type="entry name" value="Chromate_transp"/>
    <property type="match status" value="2"/>
</dbReference>
<comment type="similarity">
    <text evidence="2">Belongs to the chromate ion transporter (CHR) (TC 2.A.51) family.</text>
</comment>
<dbReference type="GO" id="GO:0005886">
    <property type="term" value="C:plasma membrane"/>
    <property type="evidence" value="ECO:0007669"/>
    <property type="project" value="UniProtKB-SubCell"/>
</dbReference>
<dbReference type="OrthoDB" id="8969999at2"/>
<sequence length="449" mass="48194">MQEVAVSAERRQISLADAFWVWFKIGILSFGGPAGQIALMQRILVDEKGWVSEQRFLHALNYCMLLPGPEATQLAIYIGWLLHRTLGGLMAGILFLLPGVLAMFALSISYAALGNVPLVEALFFGLKAAVLAIVIGAVIRLGQRALANAPRYILAALAFLALFVFDIPFPLVILCAGLFGLLAGRLGWQSFVPAGSGHAAVDESHLHSVTPSRWYALKILAVWLPVWLAPLALMLYWLGPDDVFTQIGLFFSKLALVTFGGAYAVLSYMAQQAVEFHGWLAPGEMLDGLGLAETTPGPLIMVVQFVGFLGGLRESGLDPLLGGLIGGLIASWMTFVPSFLWIFLGAPYIESLRNRPVLNSALAAITAAVVGVILNLALWFGFHVVFDDVERLSVGPVDMALPVFASLDVFALGLVLMALCCQFVLRLGLFSILGISALAGVLLSWISGV</sequence>
<proteinExistence type="inferred from homology"/>
<keyword evidence="9" id="KW-1185">Reference proteome</keyword>
<evidence type="ECO:0000256" key="3">
    <source>
        <dbReference type="ARBA" id="ARBA00022475"/>
    </source>
</evidence>
<dbReference type="PIRSF" id="PIRSF004810">
    <property type="entry name" value="ChrA"/>
    <property type="match status" value="1"/>
</dbReference>
<evidence type="ECO:0000313" key="8">
    <source>
        <dbReference type="EMBL" id="RFA33472.1"/>
    </source>
</evidence>
<feature type="transmembrane region" description="Helical" evidence="7">
    <location>
        <begin position="21"/>
        <end position="39"/>
    </location>
</feature>
<keyword evidence="4 7" id="KW-0812">Transmembrane</keyword>
<feature type="transmembrane region" description="Helical" evidence="7">
    <location>
        <begin position="89"/>
        <end position="112"/>
    </location>
</feature>
<feature type="transmembrane region" description="Helical" evidence="7">
    <location>
        <begin position="400"/>
        <end position="420"/>
    </location>
</feature>
<feature type="transmembrane region" description="Helical" evidence="7">
    <location>
        <begin position="153"/>
        <end position="183"/>
    </location>
</feature>
<comment type="subcellular location">
    <subcellularLocation>
        <location evidence="1">Cell membrane</location>
        <topology evidence="1">Multi-pass membrane protein</topology>
    </subcellularLocation>
</comment>
<dbReference type="AlphaFoldDB" id="A0A3E0WKI9"/>
<evidence type="ECO:0000313" key="9">
    <source>
        <dbReference type="Proteomes" id="UP000256763"/>
    </source>
</evidence>
<feature type="transmembrane region" description="Helical" evidence="7">
    <location>
        <begin position="250"/>
        <end position="270"/>
    </location>
</feature>
<keyword evidence="3" id="KW-1003">Cell membrane</keyword>
<keyword evidence="5 7" id="KW-1133">Transmembrane helix</keyword>
<dbReference type="InterPro" id="IPR003370">
    <property type="entry name" value="Chromate_transpt"/>
</dbReference>
<feature type="transmembrane region" description="Helical" evidence="7">
    <location>
        <begin position="118"/>
        <end position="141"/>
    </location>
</feature>
<evidence type="ECO:0000256" key="7">
    <source>
        <dbReference type="SAM" id="Phobius"/>
    </source>
</evidence>
<evidence type="ECO:0000256" key="2">
    <source>
        <dbReference type="ARBA" id="ARBA00005262"/>
    </source>
</evidence>
<protein>
    <submittedName>
        <fullName evidence="8">Chromate transporter</fullName>
    </submittedName>
</protein>
<feature type="transmembrane region" description="Helical" evidence="7">
    <location>
        <begin position="427"/>
        <end position="446"/>
    </location>
</feature>
<accession>A0A3E0WKI9</accession>
<dbReference type="GO" id="GO:0015109">
    <property type="term" value="F:chromate transmembrane transporter activity"/>
    <property type="evidence" value="ECO:0007669"/>
    <property type="project" value="InterPro"/>
</dbReference>
<feature type="transmembrane region" description="Helical" evidence="7">
    <location>
        <begin position="356"/>
        <end position="380"/>
    </location>
</feature>
<dbReference type="EMBL" id="NFZW01000021">
    <property type="protein sequence ID" value="RFA33472.1"/>
    <property type="molecule type" value="Genomic_DNA"/>
</dbReference>
<feature type="transmembrane region" description="Helical" evidence="7">
    <location>
        <begin position="320"/>
        <end position="344"/>
    </location>
</feature>
<feature type="transmembrane region" description="Helical" evidence="7">
    <location>
        <begin position="215"/>
        <end position="238"/>
    </location>
</feature>
<evidence type="ECO:0000256" key="5">
    <source>
        <dbReference type="ARBA" id="ARBA00022989"/>
    </source>
</evidence>
<organism evidence="8 9">
    <name type="scientific">Alkalilimnicola ehrlichii</name>
    <dbReference type="NCBI Taxonomy" id="351052"/>
    <lineage>
        <taxon>Bacteria</taxon>
        <taxon>Pseudomonadati</taxon>
        <taxon>Pseudomonadota</taxon>
        <taxon>Gammaproteobacteria</taxon>
        <taxon>Chromatiales</taxon>
        <taxon>Ectothiorhodospiraceae</taxon>
        <taxon>Alkalilimnicola</taxon>
    </lineage>
</organism>
<dbReference type="PANTHER" id="PTHR33567">
    <property type="entry name" value="CHROMATE ION TRANSPORTER (EUROFUNG)"/>
    <property type="match status" value="1"/>
</dbReference>
<comment type="caution">
    <text evidence="8">The sequence shown here is derived from an EMBL/GenBank/DDBJ whole genome shotgun (WGS) entry which is preliminary data.</text>
</comment>